<proteinExistence type="predicted"/>
<accession>A0A0F9UCG0</accession>
<dbReference type="AlphaFoldDB" id="A0A0F9UCG0"/>
<dbReference type="EMBL" id="LAZR01000107">
    <property type="protein sequence ID" value="KKN90860.1"/>
    <property type="molecule type" value="Genomic_DNA"/>
</dbReference>
<organism evidence="1">
    <name type="scientific">marine sediment metagenome</name>
    <dbReference type="NCBI Taxonomy" id="412755"/>
    <lineage>
        <taxon>unclassified sequences</taxon>
        <taxon>metagenomes</taxon>
        <taxon>ecological metagenomes</taxon>
    </lineage>
</organism>
<comment type="caution">
    <text evidence="1">The sequence shown here is derived from an EMBL/GenBank/DDBJ whole genome shotgun (WGS) entry which is preliminary data.</text>
</comment>
<evidence type="ECO:0000313" key="1">
    <source>
        <dbReference type="EMBL" id="KKN90860.1"/>
    </source>
</evidence>
<gene>
    <name evidence="1" type="ORF">LCGC14_0224440</name>
</gene>
<reference evidence="1" key="1">
    <citation type="journal article" date="2015" name="Nature">
        <title>Complex archaea that bridge the gap between prokaryotes and eukaryotes.</title>
        <authorList>
            <person name="Spang A."/>
            <person name="Saw J.H."/>
            <person name="Jorgensen S.L."/>
            <person name="Zaremba-Niedzwiedzka K."/>
            <person name="Martijn J."/>
            <person name="Lind A.E."/>
            <person name="van Eijk R."/>
            <person name="Schleper C."/>
            <person name="Guy L."/>
            <person name="Ettema T.J."/>
        </authorList>
    </citation>
    <scope>NUCLEOTIDE SEQUENCE</scope>
</reference>
<sequence>MKFLIHYFRIGEGMDFTQSFAYDSFEELEKKISGDMMKIIHDSGTKKLTITIEKII</sequence>
<protein>
    <submittedName>
        <fullName evidence="1">Uncharacterized protein</fullName>
    </submittedName>
</protein>
<name>A0A0F9UCG0_9ZZZZ</name>